<evidence type="ECO:0000256" key="2">
    <source>
        <dbReference type="SAM" id="Phobius"/>
    </source>
</evidence>
<gene>
    <name evidence="3" type="ORF">HF576_00295</name>
</gene>
<feature type="region of interest" description="Disordered" evidence="1">
    <location>
        <begin position="1"/>
        <end position="53"/>
    </location>
</feature>
<accession>A0ABX1K6I1</accession>
<protein>
    <submittedName>
        <fullName evidence="3">Uncharacterized protein</fullName>
    </submittedName>
</protein>
<dbReference type="InterPro" id="IPR046231">
    <property type="entry name" value="DUF6264"/>
</dbReference>
<comment type="caution">
    <text evidence="3">The sequence shown here is derived from an EMBL/GenBank/DDBJ whole genome shotgun (WGS) entry which is preliminary data.</text>
</comment>
<keyword evidence="2" id="KW-1133">Transmembrane helix</keyword>
<feature type="transmembrane region" description="Helical" evidence="2">
    <location>
        <begin position="144"/>
        <end position="167"/>
    </location>
</feature>
<keyword evidence="4" id="KW-1185">Reference proteome</keyword>
<name>A0ABX1K6I1_9MICO</name>
<evidence type="ECO:0000256" key="1">
    <source>
        <dbReference type="SAM" id="MobiDB-lite"/>
    </source>
</evidence>
<dbReference type="EMBL" id="JABACI010000001">
    <property type="protein sequence ID" value="NLP82280.1"/>
    <property type="molecule type" value="Genomic_DNA"/>
</dbReference>
<feature type="transmembrane region" description="Helical" evidence="2">
    <location>
        <begin position="174"/>
        <end position="197"/>
    </location>
</feature>
<keyword evidence="2" id="KW-0812">Transmembrane</keyword>
<evidence type="ECO:0000313" key="3">
    <source>
        <dbReference type="EMBL" id="NLP82280.1"/>
    </source>
</evidence>
<dbReference type="Proteomes" id="UP001429745">
    <property type="component" value="Unassembled WGS sequence"/>
</dbReference>
<organism evidence="3 4">
    <name type="scientific">Microbacterium salsuginis</name>
    <dbReference type="NCBI Taxonomy" id="2722803"/>
    <lineage>
        <taxon>Bacteria</taxon>
        <taxon>Bacillati</taxon>
        <taxon>Actinomycetota</taxon>
        <taxon>Actinomycetes</taxon>
        <taxon>Micrococcales</taxon>
        <taxon>Microbacteriaceae</taxon>
        <taxon>Microbacterium</taxon>
    </lineage>
</organism>
<reference evidence="3 4" key="1">
    <citation type="submission" date="2020-04" db="EMBL/GenBank/DDBJ databases">
        <title>CFH 90308 Microbacterium sp.</title>
        <authorList>
            <person name="Nie G."/>
            <person name="Ming H."/>
            <person name="Xia T."/>
        </authorList>
    </citation>
    <scope>NUCLEOTIDE SEQUENCE [LARGE SCALE GENOMIC DNA]</scope>
    <source>
        <strain evidence="3 4">CFH 90308</strain>
    </source>
</reference>
<feature type="transmembrane region" description="Helical" evidence="2">
    <location>
        <begin position="95"/>
        <end position="116"/>
    </location>
</feature>
<keyword evidence="2" id="KW-0472">Membrane</keyword>
<evidence type="ECO:0000313" key="4">
    <source>
        <dbReference type="Proteomes" id="UP001429745"/>
    </source>
</evidence>
<dbReference type="Pfam" id="PF19779">
    <property type="entry name" value="DUF6264"/>
    <property type="match status" value="1"/>
</dbReference>
<sequence length="211" mass="22428">MPDPSSRSAESSGLRSHGDESSPPRPHSDGSSRPRPQYGEYATPEEQRARIRQPDVTIALDAGRPVEAAAPAAAPAVAAPGADVVPTRRRAVDRIVTFALLAYGLVNVISSFSAFLDYSAYADTMFTVLGVEAELADPASGRPWGIAAALLLTVGWLATAAVSWWSVSKGRLTWWIPLVAGVLFTFLAGMLMVIPLMNDPAAWEALLGTLR</sequence>
<feature type="compositionally biased region" description="Basic and acidic residues" evidence="1">
    <location>
        <begin position="16"/>
        <end position="32"/>
    </location>
</feature>
<feature type="compositionally biased region" description="Low complexity" evidence="1">
    <location>
        <begin position="1"/>
        <end position="15"/>
    </location>
</feature>
<proteinExistence type="predicted"/>